<reference evidence="2" key="1">
    <citation type="submission" date="2017-09" db="EMBL/GenBank/DDBJ databases">
        <title>Depth-based differentiation of microbial function through sediment-hosted aquifers and enrichment of novel symbionts in the deep terrestrial subsurface.</title>
        <authorList>
            <person name="Probst A.J."/>
            <person name="Ladd B."/>
            <person name="Jarett J.K."/>
            <person name="Geller-Mcgrath D.E."/>
            <person name="Sieber C.M.K."/>
            <person name="Emerson J.B."/>
            <person name="Anantharaman K."/>
            <person name="Thomas B.C."/>
            <person name="Malmstrom R."/>
            <person name="Stieglmeier M."/>
            <person name="Klingl A."/>
            <person name="Woyke T."/>
            <person name="Ryan C.M."/>
            <person name="Banfield J.F."/>
        </authorList>
    </citation>
    <scope>NUCLEOTIDE SEQUENCE [LARGE SCALE GENOMIC DNA]</scope>
</reference>
<gene>
    <name evidence="1" type="ORF">CO015_02615</name>
</gene>
<proteinExistence type="predicted"/>
<evidence type="ECO:0000313" key="2">
    <source>
        <dbReference type="Proteomes" id="UP000229438"/>
    </source>
</evidence>
<sequence length="72" mass="8182">SIIDETMYNKCLGVNRIFGKTNGRNLIFLLDLDFKAFSALLFSFSKVDLEKTGMLTGSCNSAFLWLVFFDKD</sequence>
<name>A0A2M8G6Z9_UNCKA</name>
<feature type="non-terminal residue" evidence="1">
    <location>
        <position position="1"/>
    </location>
</feature>
<dbReference type="EMBL" id="PFQS01000057">
    <property type="protein sequence ID" value="PJC68812.1"/>
    <property type="molecule type" value="Genomic_DNA"/>
</dbReference>
<protein>
    <submittedName>
        <fullName evidence="1">Uncharacterized protein</fullName>
    </submittedName>
</protein>
<dbReference type="AlphaFoldDB" id="A0A2M8G6Z9"/>
<comment type="caution">
    <text evidence="1">The sequence shown here is derived from an EMBL/GenBank/DDBJ whole genome shotgun (WGS) entry which is preliminary data.</text>
</comment>
<organism evidence="1 2">
    <name type="scientific">candidate division WWE3 bacterium CG_4_8_14_3_um_filter_42_11</name>
    <dbReference type="NCBI Taxonomy" id="1975076"/>
    <lineage>
        <taxon>Bacteria</taxon>
        <taxon>Katanobacteria</taxon>
    </lineage>
</organism>
<evidence type="ECO:0000313" key="1">
    <source>
        <dbReference type="EMBL" id="PJC68812.1"/>
    </source>
</evidence>
<dbReference type="Proteomes" id="UP000229438">
    <property type="component" value="Unassembled WGS sequence"/>
</dbReference>
<accession>A0A2M8G6Z9</accession>